<proteinExistence type="predicted"/>
<name>A0A3Q8XRQ2_9HYPH</name>
<feature type="domain" description="Plastocyanin-like" evidence="3">
    <location>
        <begin position="147"/>
        <end position="261"/>
    </location>
</feature>
<dbReference type="GO" id="GO:0016491">
    <property type="term" value="F:oxidoreductase activity"/>
    <property type="evidence" value="ECO:0007669"/>
    <property type="project" value="UniProtKB-KW"/>
</dbReference>
<dbReference type="OrthoDB" id="9757546at2"/>
<evidence type="ECO:0000256" key="2">
    <source>
        <dbReference type="ARBA" id="ARBA00023002"/>
    </source>
</evidence>
<keyword evidence="2" id="KW-0560">Oxidoreductase</keyword>
<keyword evidence="1" id="KW-0479">Metal-binding</keyword>
<dbReference type="InterPro" id="IPR011706">
    <property type="entry name" value="Cu-oxidase_C"/>
</dbReference>
<evidence type="ECO:0000313" key="7">
    <source>
        <dbReference type="Proteomes" id="UP000268192"/>
    </source>
</evidence>
<dbReference type="KEGG" id="abaw:D5400_09590"/>
<dbReference type="InterPro" id="IPR011707">
    <property type="entry name" value="Cu-oxidase-like_N"/>
</dbReference>
<gene>
    <name evidence="6" type="ORF">D5400_09590</name>
</gene>
<evidence type="ECO:0000259" key="3">
    <source>
        <dbReference type="Pfam" id="PF00394"/>
    </source>
</evidence>
<dbReference type="PANTHER" id="PTHR11709:SF2">
    <property type="entry name" value="MULTICOPPER OXIDASE LPR1"/>
    <property type="match status" value="1"/>
</dbReference>
<dbReference type="InterPro" id="IPR001117">
    <property type="entry name" value="Cu-oxidase_2nd"/>
</dbReference>
<dbReference type="GO" id="GO:0005507">
    <property type="term" value="F:copper ion binding"/>
    <property type="evidence" value="ECO:0007669"/>
    <property type="project" value="InterPro"/>
</dbReference>
<protein>
    <submittedName>
        <fullName evidence="6">Multicopper oxidase family protein</fullName>
    </submittedName>
</protein>
<evidence type="ECO:0000259" key="4">
    <source>
        <dbReference type="Pfam" id="PF07731"/>
    </source>
</evidence>
<feature type="domain" description="Plastocyanin-like" evidence="4">
    <location>
        <begin position="364"/>
        <end position="460"/>
    </location>
</feature>
<dbReference type="InterPro" id="IPR045087">
    <property type="entry name" value="Cu-oxidase_fam"/>
</dbReference>
<dbReference type="Pfam" id="PF00394">
    <property type="entry name" value="Cu-oxidase"/>
    <property type="match status" value="1"/>
</dbReference>
<dbReference type="Pfam" id="PF07731">
    <property type="entry name" value="Cu-oxidase_2"/>
    <property type="match status" value="1"/>
</dbReference>
<evidence type="ECO:0000313" key="6">
    <source>
        <dbReference type="EMBL" id="AZN73716.1"/>
    </source>
</evidence>
<dbReference type="InterPro" id="IPR033138">
    <property type="entry name" value="Cu_oxidase_CS"/>
</dbReference>
<dbReference type="CDD" id="cd13906">
    <property type="entry name" value="CuRO_3_CumA_like"/>
    <property type="match status" value="1"/>
</dbReference>
<organism evidence="6 7">
    <name type="scientific">Georhizobium profundi</name>
    <dbReference type="NCBI Taxonomy" id="2341112"/>
    <lineage>
        <taxon>Bacteria</taxon>
        <taxon>Pseudomonadati</taxon>
        <taxon>Pseudomonadota</taxon>
        <taxon>Alphaproteobacteria</taxon>
        <taxon>Hyphomicrobiales</taxon>
        <taxon>Rhizobiaceae</taxon>
        <taxon>Georhizobium</taxon>
    </lineage>
</organism>
<dbReference type="Pfam" id="PF07732">
    <property type="entry name" value="Cu-oxidase_3"/>
    <property type="match status" value="1"/>
</dbReference>
<reference evidence="6 7" key="1">
    <citation type="submission" date="2018-09" db="EMBL/GenBank/DDBJ databases">
        <title>Marinorhizobium profundi gen. nov., sp. nov., isolated from a deep-sea sediment sample from the New Britain Trench and proposal of Marinorhizobiaceae fam. nov. in the order Rhizobiales of the class Alphaproteobacteria.</title>
        <authorList>
            <person name="Cao J."/>
        </authorList>
    </citation>
    <scope>NUCLEOTIDE SEQUENCE [LARGE SCALE GENOMIC DNA]</scope>
    <source>
        <strain evidence="6 7">WS11</strain>
    </source>
</reference>
<dbReference type="InterPro" id="IPR002355">
    <property type="entry name" value="Cu_oxidase_Cu_BS"/>
</dbReference>
<accession>A0A3Q8XRQ2</accession>
<dbReference type="SUPFAM" id="SSF49503">
    <property type="entry name" value="Cupredoxins"/>
    <property type="match status" value="3"/>
</dbReference>
<dbReference type="PANTHER" id="PTHR11709">
    <property type="entry name" value="MULTI-COPPER OXIDASE"/>
    <property type="match status" value="1"/>
</dbReference>
<dbReference type="InterPro" id="IPR008972">
    <property type="entry name" value="Cupredoxin"/>
</dbReference>
<dbReference type="Gene3D" id="2.60.40.420">
    <property type="entry name" value="Cupredoxins - blue copper proteins"/>
    <property type="match status" value="3"/>
</dbReference>
<dbReference type="Proteomes" id="UP000268192">
    <property type="component" value="Chromosome"/>
</dbReference>
<dbReference type="PROSITE" id="PS00079">
    <property type="entry name" value="MULTICOPPER_OXIDASE1"/>
    <property type="match status" value="1"/>
</dbReference>
<dbReference type="PROSITE" id="PS00080">
    <property type="entry name" value="MULTICOPPER_OXIDASE2"/>
    <property type="match status" value="1"/>
</dbReference>
<dbReference type="CDD" id="cd13885">
    <property type="entry name" value="CuRO_2_CumA_like"/>
    <property type="match status" value="1"/>
</dbReference>
<evidence type="ECO:0000259" key="5">
    <source>
        <dbReference type="Pfam" id="PF07732"/>
    </source>
</evidence>
<feature type="domain" description="Plastocyanin-like" evidence="5">
    <location>
        <begin position="35"/>
        <end position="138"/>
    </location>
</feature>
<evidence type="ECO:0000256" key="1">
    <source>
        <dbReference type="ARBA" id="ARBA00022723"/>
    </source>
</evidence>
<dbReference type="CDD" id="cd13861">
    <property type="entry name" value="CuRO_1_CumA_like"/>
    <property type="match status" value="1"/>
</dbReference>
<keyword evidence="7" id="KW-1185">Reference proteome</keyword>
<sequence length="461" mass="50796">MLPRPATSAPAGATRTFRLKVAPGRSRLISAPYGETETWSYNGMVPGPEIRVGQGDRLRIVVDNGLPEETTVHWHGLRIPNAMDGVPHLNQPPIRPGERFVYEFEVPDAGTFWYHPHTRSNVQVERGLSGALVVEEPEPIRVDRELVWVIDDWRLDRSAAISADFDNPHDMSHAGRLGNTVTVNGRVPEDIAVRAGERVRVRIVNAANARILGLEFGGHEPWVVALDGQPTAPHRPADDTVVIGPAGRADVVLDMTGARGTRAVVVDRFYPDFAYELMGFVYDDTPLRTNSPDWPMELAANPVPEPDLASAIRHEVILNGGMMGAMVMAEMGGSMGEQSAGGMMGMMEMMRGRGIWFINGKASTGHVMDPMLIFERNRSHVVEMTNATAFHHPMHLHGHSFRVVSRNGVAAPIPEWRDTVLMAPREKIEIAFVADNPGDWMFHCHVLEHQAAGMMGVVRVA</sequence>
<dbReference type="AlphaFoldDB" id="A0A3Q8XRQ2"/>
<dbReference type="EMBL" id="CP032509">
    <property type="protein sequence ID" value="AZN73716.1"/>
    <property type="molecule type" value="Genomic_DNA"/>
</dbReference>